<comment type="caution">
    <text evidence="5">The sequence shown here is derived from an EMBL/GenBank/DDBJ whole genome shotgun (WGS) entry which is preliminary data.</text>
</comment>
<gene>
    <name evidence="5" type="ORF">ISP19_07855</name>
</gene>
<dbReference type="RefSeq" id="WP_204680821.1">
    <property type="nucleotide sequence ID" value="NZ_BSNR01000010.1"/>
</dbReference>
<evidence type="ECO:0000313" key="6">
    <source>
        <dbReference type="Proteomes" id="UP001430149"/>
    </source>
</evidence>
<keyword evidence="2" id="KW-0238">DNA-binding</keyword>
<sequence>MSPPLDWLSRLLEMTPVRGQLDLRCQYGAPWRIDQEASAAGEMPYHIVLDGSALLDDPAGGPPLQLAAGDILLLANGEAHALHDGSGKRAKPSMVRTAANVVFSENAGAGARLDMLCGRFALAPSHARLLRRYLPSHLVIRVGDDASVETHETGPRLGGLIGLMRSESGVDGLGGRALLNGLSTALFALTLRCASESQEAPAGLLALAGYPRLAPALEALFHDPGQPWTLPLLARKCNMSRATFVRLFQEKLGCSASDLLTDIRMTMAANELRTSSASTGAVAESVGYQSEAAFQRAFKLHMGVTPAHWRRAAHLQDDAGAP</sequence>
<dbReference type="Proteomes" id="UP001430149">
    <property type="component" value="Unassembled WGS sequence"/>
</dbReference>
<evidence type="ECO:0000256" key="1">
    <source>
        <dbReference type="ARBA" id="ARBA00023015"/>
    </source>
</evidence>
<dbReference type="SMART" id="SM00342">
    <property type="entry name" value="HTH_ARAC"/>
    <property type="match status" value="1"/>
</dbReference>
<dbReference type="CDD" id="cd06995">
    <property type="entry name" value="cupin_YkgD-like_N"/>
    <property type="match status" value="1"/>
</dbReference>
<evidence type="ECO:0000256" key="3">
    <source>
        <dbReference type="ARBA" id="ARBA00023163"/>
    </source>
</evidence>
<name>A0ABS2K2A9_9GAMM</name>
<dbReference type="InterPro" id="IPR032783">
    <property type="entry name" value="AraC_lig"/>
</dbReference>
<protein>
    <submittedName>
        <fullName evidence="5">AraC family transcriptional regulator</fullName>
    </submittedName>
</protein>
<dbReference type="InterPro" id="IPR018060">
    <property type="entry name" value="HTH_AraC"/>
</dbReference>
<dbReference type="PANTHER" id="PTHR46796:SF7">
    <property type="entry name" value="ARAC FAMILY TRANSCRIPTIONAL REGULATOR"/>
    <property type="match status" value="1"/>
</dbReference>
<feature type="domain" description="HTH araC/xylS-type" evidence="4">
    <location>
        <begin position="211"/>
        <end position="312"/>
    </location>
</feature>
<dbReference type="EMBL" id="JADIKE010000032">
    <property type="protein sequence ID" value="MBM7125296.1"/>
    <property type="molecule type" value="Genomic_DNA"/>
</dbReference>
<dbReference type="InterPro" id="IPR009057">
    <property type="entry name" value="Homeodomain-like_sf"/>
</dbReference>
<proteinExistence type="predicted"/>
<dbReference type="PROSITE" id="PS01124">
    <property type="entry name" value="HTH_ARAC_FAMILY_2"/>
    <property type="match status" value="1"/>
</dbReference>
<reference evidence="5" key="1">
    <citation type="submission" date="2020-10" db="EMBL/GenBank/DDBJ databases">
        <title>Phylogeny of dyella-like bacteria.</title>
        <authorList>
            <person name="Fu J."/>
        </authorList>
    </citation>
    <scope>NUCLEOTIDE SEQUENCE</scope>
    <source>
        <strain evidence="5">DHOC52</strain>
    </source>
</reference>
<dbReference type="Gene3D" id="1.10.10.60">
    <property type="entry name" value="Homeodomain-like"/>
    <property type="match status" value="2"/>
</dbReference>
<dbReference type="Pfam" id="PF12833">
    <property type="entry name" value="HTH_18"/>
    <property type="match status" value="1"/>
</dbReference>
<dbReference type="SUPFAM" id="SSF46689">
    <property type="entry name" value="Homeodomain-like"/>
    <property type="match status" value="2"/>
</dbReference>
<accession>A0ABS2K2A9</accession>
<dbReference type="Pfam" id="PF12852">
    <property type="entry name" value="Cupin_6"/>
    <property type="match status" value="1"/>
</dbReference>
<dbReference type="InterPro" id="IPR050204">
    <property type="entry name" value="AraC_XylS_family_regulators"/>
</dbReference>
<evidence type="ECO:0000313" key="5">
    <source>
        <dbReference type="EMBL" id="MBM7125296.1"/>
    </source>
</evidence>
<keyword evidence="3" id="KW-0804">Transcription</keyword>
<dbReference type="PANTHER" id="PTHR46796">
    <property type="entry name" value="HTH-TYPE TRANSCRIPTIONAL ACTIVATOR RHAS-RELATED"/>
    <property type="match status" value="1"/>
</dbReference>
<evidence type="ECO:0000259" key="4">
    <source>
        <dbReference type="PROSITE" id="PS01124"/>
    </source>
</evidence>
<keyword evidence="6" id="KW-1185">Reference proteome</keyword>
<organism evidence="5 6">
    <name type="scientific">Dyella flava</name>
    <dbReference type="NCBI Taxonomy" id="1920170"/>
    <lineage>
        <taxon>Bacteria</taxon>
        <taxon>Pseudomonadati</taxon>
        <taxon>Pseudomonadota</taxon>
        <taxon>Gammaproteobacteria</taxon>
        <taxon>Lysobacterales</taxon>
        <taxon>Rhodanobacteraceae</taxon>
        <taxon>Dyella</taxon>
    </lineage>
</organism>
<keyword evidence="1" id="KW-0805">Transcription regulation</keyword>
<evidence type="ECO:0000256" key="2">
    <source>
        <dbReference type="ARBA" id="ARBA00023125"/>
    </source>
</evidence>